<dbReference type="SMART" id="SM00387">
    <property type="entry name" value="HATPase_c"/>
    <property type="match status" value="1"/>
</dbReference>
<dbReference type="GO" id="GO:0000155">
    <property type="term" value="F:phosphorelay sensor kinase activity"/>
    <property type="evidence" value="ECO:0007669"/>
    <property type="project" value="InterPro"/>
</dbReference>
<reference evidence="8" key="2">
    <citation type="submission" date="2023-07" db="EMBL/GenBank/DDBJ databases">
        <authorList>
            <person name="Bai X.-H."/>
            <person name="Wang H.-H."/>
            <person name="Wang J."/>
            <person name="Ma M.-Y."/>
            <person name="Hu H.-H."/>
            <person name="Song Z.-L."/>
            <person name="Ma H.-G."/>
            <person name="Fan Y."/>
            <person name="Du C.-Y."/>
            <person name="Xu J.-C."/>
        </authorList>
    </citation>
    <scope>NUCLEOTIDE SEQUENCE</scope>
    <source>
        <strain evidence="8">CZ1</strain>
    </source>
</reference>
<evidence type="ECO:0000256" key="1">
    <source>
        <dbReference type="ARBA" id="ARBA00000085"/>
    </source>
</evidence>
<keyword evidence="6" id="KW-1133">Transmembrane helix</keyword>
<sequence>MEDKNLGAPISSKRSGETARILNYEALPQLDERSQLQHRWELLGHPQNNLNSSIQRVFMVSATFQKYRASSWLFIGVTALSVVTATIATTKLRDWANQASAYRFHLTDLKATTNRLDSLEWRVIAQKEIESELKEALDSQRQQSATTLNALRTTAISPESLEKTIAAYDRYEKSVNQLLQLIELGNLQEAKEHDETVVDPNYEKLHKIVEQTSTEVTWTSETTELIAFWGIIFTNLSLLGIISLIFGQYRQTNQRMQLAIVEQEAIRRSEEALKEERALLEVKVSERTTELEEKNTALKAVLADLRESQAQLIQSEKMSSLGQLVAGVAHEINNPVNFIHGNLSHAAQYSHNLLELVELYQAEYQPTTAIQDKIEEIDLEFLRSDVRNLFDSMQMGTERIQSIVLSLRNFSRLAEAEFKIANVQEGIDNTLVLLTNRLKEDGLEIQVVKEYGQLLPIECYAGQLNQVFMNILTNAIDAIVGDPKHQTKSIPPKITIRTEQIEGEQIRITISDNGMGIPETIQTRLFDPFFTTKPVGKGTGLGMSISYRIIAQHQGRLYCQSTVGEGTDFIIEIPIHQAHSKHKSV</sequence>
<dbReference type="CDD" id="cd00082">
    <property type="entry name" value="HisKA"/>
    <property type="match status" value="1"/>
</dbReference>
<dbReference type="SUPFAM" id="SSF55874">
    <property type="entry name" value="ATPase domain of HSP90 chaperone/DNA topoisomerase II/histidine kinase"/>
    <property type="match status" value="1"/>
</dbReference>
<feature type="transmembrane region" description="Helical" evidence="6">
    <location>
        <begin position="226"/>
        <end position="246"/>
    </location>
</feature>
<evidence type="ECO:0000256" key="4">
    <source>
        <dbReference type="ARBA" id="ARBA00022777"/>
    </source>
</evidence>
<evidence type="ECO:0000256" key="2">
    <source>
        <dbReference type="ARBA" id="ARBA00012438"/>
    </source>
</evidence>
<dbReference type="EC" id="2.7.13.3" evidence="2"/>
<dbReference type="Gene3D" id="1.10.287.130">
    <property type="match status" value="1"/>
</dbReference>
<evidence type="ECO:0000313" key="8">
    <source>
        <dbReference type="EMBL" id="WNZ47303.1"/>
    </source>
</evidence>
<reference evidence="8" key="1">
    <citation type="journal article" date="2023" name="Plants (Basel)">
        <title>Genomic Analysis of Leptolyngbya boryana CZ1 Reveals Efficient Carbon Fixation Modules.</title>
        <authorList>
            <person name="Bai X."/>
            <person name="Wang H."/>
            <person name="Cheng W."/>
            <person name="Wang J."/>
            <person name="Ma M."/>
            <person name="Hu H."/>
            <person name="Song Z."/>
            <person name="Ma H."/>
            <person name="Fan Y."/>
            <person name="Du C."/>
            <person name="Xu J."/>
        </authorList>
    </citation>
    <scope>NUCLEOTIDE SEQUENCE</scope>
    <source>
        <strain evidence="8">CZ1</strain>
    </source>
</reference>
<dbReference type="PANTHER" id="PTHR43065:SF50">
    <property type="entry name" value="HISTIDINE KINASE"/>
    <property type="match status" value="1"/>
</dbReference>
<comment type="catalytic activity">
    <reaction evidence="1">
        <text>ATP + protein L-histidine = ADP + protein N-phospho-L-histidine.</text>
        <dbReference type="EC" id="2.7.13.3"/>
    </reaction>
</comment>
<dbReference type="Pfam" id="PF02518">
    <property type="entry name" value="HATPase_c"/>
    <property type="match status" value="1"/>
</dbReference>
<proteinExistence type="predicted"/>
<organism evidence="8">
    <name type="scientific">Leptolyngbya boryana CZ1</name>
    <dbReference type="NCBI Taxonomy" id="3060204"/>
    <lineage>
        <taxon>Bacteria</taxon>
        <taxon>Bacillati</taxon>
        <taxon>Cyanobacteriota</taxon>
        <taxon>Cyanophyceae</taxon>
        <taxon>Leptolyngbyales</taxon>
        <taxon>Leptolyngbyaceae</taxon>
        <taxon>Leptolyngbya group</taxon>
        <taxon>Leptolyngbya</taxon>
    </lineage>
</organism>
<dbReference type="InterPro" id="IPR003661">
    <property type="entry name" value="HisK_dim/P_dom"/>
</dbReference>
<dbReference type="InterPro" id="IPR036097">
    <property type="entry name" value="HisK_dim/P_sf"/>
</dbReference>
<feature type="transmembrane region" description="Helical" evidence="6">
    <location>
        <begin position="69"/>
        <end position="88"/>
    </location>
</feature>
<dbReference type="InterPro" id="IPR005467">
    <property type="entry name" value="His_kinase_dom"/>
</dbReference>
<dbReference type="InterPro" id="IPR003594">
    <property type="entry name" value="HATPase_dom"/>
</dbReference>
<gene>
    <name evidence="8" type="ORF">Q2T42_05565</name>
</gene>
<accession>A0AA97AQ34</accession>
<dbReference type="PANTHER" id="PTHR43065">
    <property type="entry name" value="SENSOR HISTIDINE KINASE"/>
    <property type="match status" value="1"/>
</dbReference>
<dbReference type="EMBL" id="CP130144">
    <property type="protein sequence ID" value="WNZ47303.1"/>
    <property type="molecule type" value="Genomic_DNA"/>
</dbReference>
<dbReference type="PROSITE" id="PS50109">
    <property type="entry name" value="HIS_KIN"/>
    <property type="match status" value="1"/>
</dbReference>
<dbReference type="RefSeq" id="WP_316428043.1">
    <property type="nucleotide sequence ID" value="NZ_CP130144.1"/>
</dbReference>
<feature type="domain" description="Histidine kinase" evidence="7">
    <location>
        <begin position="327"/>
        <end position="577"/>
    </location>
</feature>
<evidence type="ECO:0000256" key="5">
    <source>
        <dbReference type="ARBA" id="ARBA00023012"/>
    </source>
</evidence>
<protein>
    <recommendedName>
        <fullName evidence="2">histidine kinase</fullName>
        <ecNumber evidence="2">2.7.13.3</ecNumber>
    </recommendedName>
</protein>
<dbReference type="GO" id="GO:0005524">
    <property type="term" value="F:ATP binding"/>
    <property type="evidence" value="ECO:0007669"/>
    <property type="project" value="UniProtKB-KW"/>
</dbReference>
<keyword evidence="4" id="KW-0418">Kinase</keyword>
<name>A0AA97AQ34_LEPBY</name>
<dbReference type="SUPFAM" id="SSF47384">
    <property type="entry name" value="Homodimeric domain of signal transducing histidine kinase"/>
    <property type="match status" value="1"/>
</dbReference>
<evidence type="ECO:0000256" key="3">
    <source>
        <dbReference type="ARBA" id="ARBA00022553"/>
    </source>
</evidence>
<keyword evidence="4" id="KW-0808">Transferase</keyword>
<keyword evidence="6" id="KW-0472">Membrane</keyword>
<keyword evidence="8" id="KW-0067">ATP-binding</keyword>
<keyword evidence="6" id="KW-0812">Transmembrane</keyword>
<dbReference type="InterPro" id="IPR036890">
    <property type="entry name" value="HATPase_C_sf"/>
</dbReference>
<keyword evidence="3" id="KW-0597">Phosphoprotein</keyword>
<keyword evidence="8" id="KW-0547">Nucleotide-binding</keyword>
<keyword evidence="5" id="KW-0902">Two-component regulatory system</keyword>
<evidence type="ECO:0000259" key="7">
    <source>
        <dbReference type="PROSITE" id="PS50109"/>
    </source>
</evidence>
<dbReference type="PRINTS" id="PR00344">
    <property type="entry name" value="BCTRLSENSOR"/>
</dbReference>
<evidence type="ECO:0000256" key="6">
    <source>
        <dbReference type="SAM" id="Phobius"/>
    </source>
</evidence>
<dbReference type="AlphaFoldDB" id="A0AA97AQ34"/>
<dbReference type="InterPro" id="IPR004358">
    <property type="entry name" value="Sig_transdc_His_kin-like_C"/>
</dbReference>
<dbReference type="Gene3D" id="3.30.565.10">
    <property type="entry name" value="Histidine kinase-like ATPase, C-terminal domain"/>
    <property type="match status" value="1"/>
</dbReference>